<name>A0A6P2BTX3_9ACTN</name>
<dbReference type="EMBL" id="RPFW01000005">
    <property type="protein sequence ID" value="TVZ02504.1"/>
    <property type="molecule type" value="Genomic_DNA"/>
</dbReference>
<dbReference type="Gene3D" id="3.40.50.1240">
    <property type="entry name" value="Phosphoglycerate mutase-like"/>
    <property type="match status" value="1"/>
</dbReference>
<dbReference type="SMART" id="SM00855">
    <property type="entry name" value="PGAM"/>
    <property type="match status" value="1"/>
</dbReference>
<dbReference type="Pfam" id="PF00300">
    <property type="entry name" value="His_Phos_1"/>
    <property type="match status" value="1"/>
</dbReference>
<keyword evidence="3" id="KW-1185">Reference proteome</keyword>
<dbReference type="InterPro" id="IPR051021">
    <property type="entry name" value="Mito_Ser/Thr_phosphatase"/>
</dbReference>
<dbReference type="OrthoDB" id="280692at2"/>
<accession>A0A6P2BTX3</accession>
<dbReference type="InterPro" id="IPR013078">
    <property type="entry name" value="His_Pase_superF_clade-1"/>
</dbReference>
<dbReference type="SUPFAM" id="SSF53254">
    <property type="entry name" value="Phosphoglycerate mutase-like"/>
    <property type="match status" value="1"/>
</dbReference>
<organism evidence="2 3">
    <name type="scientific">Trebonia kvetii</name>
    <dbReference type="NCBI Taxonomy" id="2480626"/>
    <lineage>
        <taxon>Bacteria</taxon>
        <taxon>Bacillati</taxon>
        <taxon>Actinomycetota</taxon>
        <taxon>Actinomycetes</taxon>
        <taxon>Streptosporangiales</taxon>
        <taxon>Treboniaceae</taxon>
        <taxon>Trebonia</taxon>
    </lineage>
</organism>
<dbReference type="PANTHER" id="PTHR20935">
    <property type="entry name" value="PHOSPHOGLYCERATE MUTASE-RELATED"/>
    <property type="match status" value="1"/>
</dbReference>
<evidence type="ECO:0000313" key="3">
    <source>
        <dbReference type="Proteomes" id="UP000460272"/>
    </source>
</evidence>
<dbReference type="GO" id="GO:0016787">
    <property type="term" value="F:hydrolase activity"/>
    <property type="evidence" value="ECO:0007669"/>
    <property type="project" value="UniProtKB-KW"/>
</dbReference>
<evidence type="ECO:0000256" key="1">
    <source>
        <dbReference type="ARBA" id="ARBA00022801"/>
    </source>
</evidence>
<evidence type="ECO:0000313" key="2">
    <source>
        <dbReference type="EMBL" id="TVZ02504.1"/>
    </source>
</evidence>
<keyword evidence="1" id="KW-0378">Hydrolase</keyword>
<reference evidence="2 3" key="1">
    <citation type="submission" date="2018-11" db="EMBL/GenBank/DDBJ databases">
        <title>Trebonia kvetii gen.nov., sp.nov., a novel acidophilic actinobacterium, and proposal of the new actinobacterial family Treboniaceae fam. nov.</title>
        <authorList>
            <person name="Rapoport D."/>
            <person name="Sagova-Mareckova M."/>
            <person name="Sedlacek I."/>
            <person name="Provaznik J."/>
            <person name="Kralova S."/>
            <person name="Pavlinic D."/>
            <person name="Benes V."/>
            <person name="Kopecky J."/>
        </authorList>
    </citation>
    <scope>NUCLEOTIDE SEQUENCE [LARGE SCALE GENOMIC DNA]</scope>
    <source>
        <strain evidence="2 3">15Tr583</strain>
    </source>
</reference>
<dbReference type="InterPro" id="IPR029033">
    <property type="entry name" value="His_PPase_superfam"/>
</dbReference>
<sequence>MGAILLVRHGQASFGSADYDVLSPSGEQQARRLGAALAARGIRPASVISGSMRRQRASAAALVAQAEWPLEVSVDAAWDEFELSGLVPPTSADQQPRDREAYQDALEAGMHRWAGAVGAPLTGESFATFAARTESALRTAAERQPRGATTLVVTSAGVIGWLAASLLGAGAEQWIRLNRVCVNTGVTTLISGRRGISLVAFNDHSHLGPQEITYR</sequence>
<dbReference type="PANTHER" id="PTHR20935:SF0">
    <property type="entry name" value="SERINE_THREONINE-PROTEIN PHOSPHATASE PGAM5, MITOCHONDRIAL"/>
    <property type="match status" value="1"/>
</dbReference>
<dbReference type="Proteomes" id="UP000460272">
    <property type="component" value="Unassembled WGS sequence"/>
</dbReference>
<dbReference type="AlphaFoldDB" id="A0A6P2BTX3"/>
<protein>
    <submittedName>
        <fullName evidence="2">Histidine phosphatase family protein</fullName>
    </submittedName>
</protein>
<dbReference type="RefSeq" id="WP_145857582.1">
    <property type="nucleotide sequence ID" value="NZ_RPFW01000005.1"/>
</dbReference>
<comment type="caution">
    <text evidence="2">The sequence shown here is derived from an EMBL/GenBank/DDBJ whole genome shotgun (WGS) entry which is preliminary data.</text>
</comment>
<gene>
    <name evidence="2" type="ORF">EAS64_27345</name>
</gene>
<proteinExistence type="predicted"/>